<keyword evidence="1" id="KW-1133">Transmembrane helix</keyword>
<gene>
    <name evidence="2" type="ORF">DB30_04078</name>
</gene>
<keyword evidence="1" id="KW-0812">Transmembrane</keyword>
<organism evidence="2 3">
    <name type="scientific">Enhygromyxa salina</name>
    <dbReference type="NCBI Taxonomy" id="215803"/>
    <lineage>
        <taxon>Bacteria</taxon>
        <taxon>Pseudomonadati</taxon>
        <taxon>Myxococcota</taxon>
        <taxon>Polyangia</taxon>
        <taxon>Nannocystales</taxon>
        <taxon>Nannocystaceae</taxon>
        <taxon>Enhygromyxa</taxon>
    </lineage>
</organism>
<sequence>MFAHGAEANGAITELTRNAPEHPAFAVQSHGRGPLDGDDLPESATEIGRNTVIAMIVGGIVGLILGVVAGGGFDIMGLTPGIGAAGGLVTGILSGLLAGMMAGTRRPKAPLVEAAAELESGAVLLTIEVTDGGHVDLVEGILAEQGATRVDRC</sequence>
<evidence type="ECO:0000313" key="3">
    <source>
        <dbReference type="Proteomes" id="UP000031599"/>
    </source>
</evidence>
<comment type="caution">
    <text evidence="2">The sequence shown here is derived from an EMBL/GenBank/DDBJ whole genome shotgun (WGS) entry which is preliminary data.</text>
</comment>
<keyword evidence="1" id="KW-0472">Membrane</keyword>
<dbReference type="Proteomes" id="UP000031599">
    <property type="component" value="Unassembled WGS sequence"/>
</dbReference>
<accession>A0A0C2D110</accession>
<dbReference type="EMBL" id="JMCC02000031">
    <property type="protein sequence ID" value="KIG16916.1"/>
    <property type="molecule type" value="Genomic_DNA"/>
</dbReference>
<evidence type="ECO:0000256" key="1">
    <source>
        <dbReference type="SAM" id="Phobius"/>
    </source>
</evidence>
<name>A0A0C2D110_9BACT</name>
<evidence type="ECO:0000313" key="2">
    <source>
        <dbReference type="EMBL" id="KIG16916.1"/>
    </source>
</evidence>
<protein>
    <submittedName>
        <fullName evidence="2">Uncharacterized protein</fullName>
    </submittedName>
</protein>
<proteinExistence type="predicted"/>
<feature type="transmembrane region" description="Helical" evidence="1">
    <location>
        <begin position="52"/>
        <end position="72"/>
    </location>
</feature>
<dbReference type="AlphaFoldDB" id="A0A0C2D110"/>
<feature type="transmembrane region" description="Helical" evidence="1">
    <location>
        <begin position="78"/>
        <end position="98"/>
    </location>
</feature>
<reference evidence="2 3" key="1">
    <citation type="submission" date="2014-12" db="EMBL/GenBank/DDBJ databases">
        <title>Genome assembly of Enhygromyxa salina DSM 15201.</title>
        <authorList>
            <person name="Sharma G."/>
            <person name="Subramanian S."/>
        </authorList>
    </citation>
    <scope>NUCLEOTIDE SEQUENCE [LARGE SCALE GENOMIC DNA]</scope>
    <source>
        <strain evidence="2 3">DSM 15201</strain>
    </source>
</reference>